<evidence type="ECO:0000313" key="1">
    <source>
        <dbReference type="EMBL" id="PIR13745.1"/>
    </source>
</evidence>
<name>A0A2M6K9L9_9BACT</name>
<dbReference type="InterPro" id="IPR029063">
    <property type="entry name" value="SAM-dependent_MTases_sf"/>
</dbReference>
<sequence>MKNPNEFLNQRDTSAGKITHRLSLFIELYKKFRKNNSRILDIECGQNAVLSKYIEKEDEYYACDYYKKIKNQKVKKYFQIDLNNQELNKIVPHKFDVVFCGEVIEHLFSPDHLMNEVKKILNKDGILILSTPNLAYLPNRIMLLVGMHPFFLENSSDYKLGRVFKNLGQMNTTEGHIKVFTYGALKELFELTGYKIFDERATVVFNEKFDLLVGNIHHSFGPDTVFALRPKV</sequence>
<reference evidence="1 2" key="1">
    <citation type="submission" date="2017-09" db="EMBL/GenBank/DDBJ databases">
        <title>Depth-based differentiation of microbial function through sediment-hosted aquifers and enrichment of novel symbionts in the deep terrestrial subsurface.</title>
        <authorList>
            <person name="Probst A.J."/>
            <person name="Ladd B."/>
            <person name="Jarett J.K."/>
            <person name="Geller-Mcgrath D.E."/>
            <person name="Sieber C.M."/>
            <person name="Emerson J.B."/>
            <person name="Anantharaman K."/>
            <person name="Thomas B.C."/>
            <person name="Malmstrom R."/>
            <person name="Stieglmeier M."/>
            <person name="Klingl A."/>
            <person name="Woyke T."/>
            <person name="Ryan C.M."/>
            <person name="Banfield J.F."/>
        </authorList>
    </citation>
    <scope>NUCLEOTIDE SEQUENCE [LARGE SCALE GENOMIC DNA]</scope>
    <source>
        <strain evidence="1">CG11_big_fil_rev_8_21_14_0_20_39_10</strain>
    </source>
</reference>
<dbReference type="AlphaFoldDB" id="A0A2M6K9L9"/>
<proteinExistence type="predicted"/>
<dbReference type="Pfam" id="PF13489">
    <property type="entry name" value="Methyltransf_23"/>
    <property type="match status" value="1"/>
</dbReference>
<organism evidence="1 2">
    <name type="scientific">Candidatus Falkowbacteria bacterium CG11_big_fil_rev_8_21_14_0_20_39_10</name>
    <dbReference type="NCBI Taxonomy" id="1974570"/>
    <lineage>
        <taxon>Bacteria</taxon>
        <taxon>Candidatus Falkowiibacteriota</taxon>
    </lineage>
</organism>
<dbReference type="SUPFAM" id="SSF53335">
    <property type="entry name" value="S-adenosyl-L-methionine-dependent methyltransferases"/>
    <property type="match status" value="1"/>
</dbReference>
<comment type="caution">
    <text evidence="1">The sequence shown here is derived from an EMBL/GenBank/DDBJ whole genome shotgun (WGS) entry which is preliminary data.</text>
</comment>
<evidence type="ECO:0008006" key="3">
    <source>
        <dbReference type="Google" id="ProtNLM"/>
    </source>
</evidence>
<accession>A0A2M6K9L9</accession>
<evidence type="ECO:0000313" key="2">
    <source>
        <dbReference type="Proteomes" id="UP000230869"/>
    </source>
</evidence>
<dbReference type="Proteomes" id="UP000230869">
    <property type="component" value="Unassembled WGS sequence"/>
</dbReference>
<gene>
    <name evidence="1" type="ORF">COV49_01195</name>
</gene>
<dbReference type="Gene3D" id="3.40.50.150">
    <property type="entry name" value="Vaccinia Virus protein VP39"/>
    <property type="match status" value="1"/>
</dbReference>
<dbReference type="EMBL" id="PCWW01000021">
    <property type="protein sequence ID" value="PIR13745.1"/>
    <property type="molecule type" value="Genomic_DNA"/>
</dbReference>
<protein>
    <recommendedName>
        <fullName evidence="3">Methyltransferase type 11 domain-containing protein</fullName>
    </recommendedName>
</protein>